<dbReference type="InterPro" id="IPR020449">
    <property type="entry name" value="Tscrpt_reg_AraC-type_HTH"/>
</dbReference>
<dbReference type="EMBL" id="JACCBU010000001">
    <property type="protein sequence ID" value="NYE72823.1"/>
    <property type="molecule type" value="Genomic_DNA"/>
</dbReference>
<dbReference type="Pfam" id="PF12833">
    <property type="entry name" value="HTH_18"/>
    <property type="match status" value="1"/>
</dbReference>
<dbReference type="InterPro" id="IPR009057">
    <property type="entry name" value="Homeodomain-like_sf"/>
</dbReference>
<keyword evidence="3" id="KW-0010">Activator</keyword>
<dbReference type="SUPFAM" id="SSF46689">
    <property type="entry name" value="Homeodomain-like"/>
    <property type="match status" value="1"/>
</dbReference>
<evidence type="ECO:0000256" key="4">
    <source>
        <dbReference type="ARBA" id="ARBA00023163"/>
    </source>
</evidence>
<dbReference type="PANTHER" id="PTHR46796:SF7">
    <property type="entry name" value="ARAC FAMILY TRANSCRIPTIONAL REGULATOR"/>
    <property type="match status" value="1"/>
</dbReference>
<dbReference type="InterPro" id="IPR003313">
    <property type="entry name" value="AraC-bd"/>
</dbReference>
<dbReference type="InterPro" id="IPR018062">
    <property type="entry name" value="HTH_AraC-typ_CS"/>
</dbReference>
<dbReference type="SUPFAM" id="SSF51215">
    <property type="entry name" value="Regulatory protein AraC"/>
    <property type="match status" value="1"/>
</dbReference>
<dbReference type="InterPro" id="IPR018060">
    <property type="entry name" value="HTH_AraC"/>
</dbReference>
<dbReference type="SMART" id="SM00342">
    <property type="entry name" value="HTH_ARAC"/>
    <property type="match status" value="1"/>
</dbReference>
<dbReference type="Pfam" id="PF02311">
    <property type="entry name" value="AraC_binding"/>
    <property type="match status" value="1"/>
</dbReference>
<comment type="caution">
    <text evidence="7">The sequence shown here is derived from an EMBL/GenBank/DDBJ whole genome shotgun (WGS) entry which is preliminary data.</text>
</comment>
<evidence type="ECO:0000259" key="6">
    <source>
        <dbReference type="PROSITE" id="PS01124"/>
    </source>
</evidence>
<keyword evidence="2" id="KW-0238">DNA-binding</keyword>
<proteinExistence type="predicted"/>
<feature type="region of interest" description="Disordered" evidence="5">
    <location>
        <begin position="286"/>
        <end position="308"/>
    </location>
</feature>
<keyword evidence="8" id="KW-1185">Reference proteome</keyword>
<keyword evidence="4" id="KW-0804">Transcription</keyword>
<evidence type="ECO:0000256" key="1">
    <source>
        <dbReference type="ARBA" id="ARBA00023015"/>
    </source>
</evidence>
<dbReference type="PROSITE" id="PS00041">
    <property type="entry name" value="HTH_ARAC_FAMILY_1"/>
    <property type="match status" value="1"/>
</dbReference>
<gene>
    <name evidence="7" type="ORF">BKA15_004152</name>
</gene>
<accession>A0A7Y9LDE7</accession>
<evidence type="ECO:0000313" key="7">
    <source>
        <dbReference type="EMBL" id="NYE72823.1"/>
    </source>
</evidence>
<dbReference type="PANTHER" id="PTHR46796">
    <property type="entry name" value="HTH-TYPE TRANSCRIPTIONAL ACTIVATOR RHAS-RELATED"/>
    <property type="match status" value="1"/>
</dbReference>
<organism evidence="7 8">
    <name type="scientific">Microlunatus parietis</name>
    <dbReference type="NCBI Taxonomy" id="682979"/>
    <lineage>
        <taxon>Bacteria</taxon>
        <taxon>Bacillati</taxon>
        <taxon>Actinomycetota</taxon>
        <taxon>Actinomycetes</taxon>
        <taxon>Propionibacteriales</taxon>
        <taxon>Propionibacteriaceae</taxon>
        <taxon>Microlunatus</taxon>
    </lineage>
</organism>
<dbReference type="InterPro" id="IPR050204">
    <property type="entry name" value="AraC_XylS_family_regulators"/>
</dbReference>
<dbReference type="Proteomes" id="UP000569914">
    <property type="component" value="Unassembled WGS sequence"/>
</dbReference>
<dbReference type="Gene3D" id="1.10.10.60">
    <property type="entry name" value="Homeodomain-like"/>
    <property type="match status" value="1"/>
</dbReference>
<dbReference type="RefSeq" id="WP_179753885.1">
    <property type="nucleotide sequence ID" value="NZ_JACCBU010000001.1"/>
</dbReference>
<dbReference type="PROSITE" id="PS01124">
    <property type="entry name" value="HTH_ARAC_FAMILY_2"/>
    <property type="match status" value="1"/>
</dbReference>
<feature type="domain" description="HTH araC/xylS-type" evidence="6">
    <location>
        <begin position="200"/>
        <end position="298"/>
    </location>
</feature>
<protein>
    <submittedName>
        <fullName evidence="7">AraC family transcriptional regulator of arabinose operon</fullName>
    </submittedName>
</protein>
<name>A0A7Y9LDE7_9ACTN</name>
<sequence length="308" mass="33978">MTMNEAAEIEHDLATQLLIELYSETPPPSRLVTGHFHSGPDYRVVRPDGVGSWYLVYTVAGAGRFRVGDNTVALRHGDLALVRPGTEHDYATVGAHWDNWWAHFQPRRDWHSWFALPEALPGVHHVRLQRPSETDRVLSAFTRLHLDAQRAGLSPTGDTYLHLLDQTLATQLALNGIEEVLLVAISSLRQGTRQLDSRVQLVLDAITTDPAKAHTLTQLAGMAQVSVSRLAHLFKEQVGDSIMNVVLGLRLQRAAELLAATDLSIAQISRAVGFDAPHYFSRQFARRHGQSPSGYRAASASPGPTPEM</sequence>
<keyword evidence="1" id="KW-0805">Transcription regulation</keyword>
<dbReference type="GO" id="GO:0043565">
    <property type="term" value="F:sequence-specific DNA binding"/>
    <property type="evidence" value="ECO:0007669"/>
    <property type="project" value="InterPro"/>
</dbReference>
<reference evidence="7 8" key="1">
    <citation type="submission" date="2020-07" db="EMBL/GenBank/DDBJ databases">
        <title>Sequencing the genomes of 1000 actinobacteria strains.</title>
        <authorList>
            <person name="Klenk H.-P."/>
        </authorList>
    </citation>
    <scope>NUCLEOTIDE SEQUENCE [LARGE SCALE GENOMIC DNA]</scope>
    <source>
        <strain evidence="7 8">DSM 22083</strain>
    </source>
</reference>
<dbReference type="AlphaFoldDB" id="A0A7Y9LDE7"/>
<dbReference type="InterPro" id="IPR037923">
    <property type="entry name" value="HTH-like"/>
</dbReference>
<evidence type="ECO:0000313" key="8">
    <source>
        <dbReference type="Proteomes" id="UP000569914"/>
    </source>
</evidence>
<dbReference type="GO" id="GO:0003700">
    <property type="term" value="F:DNA-binding transcription factor activity"/>
    <property type="evidence" value="ECO:0007669"/>
    <property type="project" value="InterPro"/>
</dbReference>
<dbReference type="Gene3D" id="2.60.120.280">
    <property type="entry name" value="Regulatory protein AraC"/>
    <property type="match status" value="1"/>
</dbReference>
<evidence type="ECO:0000256" key="3">
    <source>
        <dbReference type="ARBA" id="ARBA00023159"/>
    </source>
</evidence>
<dbReference type="PRINTS" id="PR00032">
    <property type="entry name" value="HTHARAC"/>
</dbReference>
<evidence type="ECO:0000256" key="5">
    <source>
        <dbReference type="SAM" id="MobiDB-lite"/>
    </source>
</evidence>
<evidence type="ECO:0000256" key="2">
    <source>
        <dbReference type="ARBA" id="ARBA00023125"/>
    </source>
</evidence>